<evidence type="ECO:0000256" key="3">
    <source>
        <dbReference type="ARBA" id="ARBA00016942"/>
    </source>
</evidence>
<protein>
    <recommendedName>
        <fullName evidence="3">Mitochondrial chaperone BCS1</fullName>
    </recommendedName>
    <alternativeName>
        <fullName evidence="12">BCS1-like protein</fullName>
    </alternativeName>
</protein>
<evidence type="ECO:0000256" key="9">
    <source>
        <dbReference type="ARBA" id="ARBA00022989"/>
    </source>
</evidence>
<feature type="domain" description="BCS1 N-terminal" evidence="16">
    <location>
        <begin position="18"/>
        <end position="186"/>
    </location>
</feature>
<evidence type="ECO:0000256" key="10">
    <source>
        <dbReference type="ARBA" id="ARBA00023128"/>
    </source>
</evidence>
<evidence type="ECO:0000259" key="15">
    <source>
        <dbReference type="SMART" id="SM00382"/>
    </source>
</evidence>
<dbReference type="GO" id="GO:0005524">
    <property type="term" value="F:ATP binding"/>
    <property type="evidence" value="ECO:0007669"/>
    <property type="project" value="UniProtKB-KW"/>
</dbReference>
<dbReference type="FunCoup" id="B3RWT7">
    <property type="interactions" value="440"/>
</dbReference>
<sequence length="408" mass="45675">MLEALGDNPYFSAGFGLAGIGLGITMLRKGLQGSLVLAKRNLLRTLEVTSKDPSYPWVLQWITEQGSKTQHVTVQTKSIQLANGRFSTEFSYSPCPGRHFIRYKGNWLSVERIREKQMLDLTNGVPFETVTFTAIGKDLKLFENFLYEAKLRAESLNEGKTVIYTSWGTEWRPFGLPRLKRNIKSVILQDGLAEKIMDDIHDFLTNTNWYRTRGIPYRRGYLLYGPPGSGKTSFITAVAGELDYNICILNLSQRGLTDDSLIQSLSTVPHQSIVLLEDIDVAFMKRDAASVAKGFVTGVTFSGLLNALDGVASSEQRLVFMTTNHIDRLDPALIRPGRVDMKCYLGDADANQMVRMFNRFFPDSGELANTFVKNVTSAKKNVSMAALQGYLMCYKNEPEMAVKNANEI</sequence>
<keyword evidence="8 14" id="KW-0067">ATP-binding</keyword>
<reference evidence="17 18" key="1">
    <citation type="journal article" date="2008" name="Nature">
        <title>The Trichoplax genome and the nature of placozoans.</title>
        <authorList>
            <person name="Srivastava M."/>
            <person name="Begovic E."/>
            <person name="Chapman J."/>
            <person name="Putnam N.H."/>
            <person name="Hellsten U."/>
            <person name="Kawashima T."/>
            <person name="Kuo A."/>
            <person name="Mitros T."/>
            <person name="Salamov A."/>
            <person name="Carpenter M.L."/>
            <person name="Signorovitch A.Y."/>
            <person name="Moreno M.A."/>
            <person name="Kamm K."/>
            <person name="Grimwood J."/>
            <person name="Schmutz J."/>
            <person name="Shapiro H."/>
            <person name="Grigoriev I.V."/>
            <person name="Buss L.W."/>
            <person name="Schierwater B."/>
            <person name="Dellaporta S.L."/>
            <person name="Rokhsar D.S."/>
        </authorList>
    </citation>
    <scope>NUCLEOTIDE SEQUENCE [LARGE SCALE GENOMIC DNA]</scope>
    <source>
        <strain evidence="17 18">Grell-BS-1999</strain>
    </source>
</reference>
<organism evidence="17 18">
    <name type="scientific">Trichoplax adhaerens</name>
    <name type="common">Trichoplax reptans</name>
    <dbReference type="NCBI Taxonomy" id="10228"/>
    <lineage>
        <taxon>Eukaryota</taxon>
        <taxon>Metazoa</taxon>
        <taxon>Placozoa</taxon>
        <taxon>Uniplacotomia</taxon>
        <taxon>Trichoplacea</taxon>
        <taxon>Trichoplacidae</taxon>
        <taxon>Trichoplax</taxon>
    </lineage>
</organism>
<evidence type="ECO:0000256" key="7">
    <source>
        <dbReference type="ARBA" id="ARBA00022801"/>
    </source>
</evidence>
<dbReference type="Pfam" id="PF25426">
    <property type="entry name" value="AAA_lid_BCS1"/>
    <property type="match status" value="1"/>
</dbReference>
<dbReference type="OrthoDB" id="10251412at2759"/>
<keyword evidence="18" id="KW-1185">Reference proteome</keyword>
<dbReference type="FunFam" id="3.40.50.300:FF:000768">
    <property type="entry name" value="Probable mitochondrial chaperone bcs1"/>
    <property type="match status" value="1"/>
</dbReference>
<comment type="subcellular location">
    <subcellularLocation>
        <location evidence="1">Mitochondrion inner membrane</location>
        <topology evidence="1">Single-pass membrane protein</topology>
    </subcellularLocation>
</comment>
<keyword evidence="5 14" id="KW-0547">Nucleotide-binding</keyword>
<dbReference type="SMART" id="SM00382">
    <property type="entry name" value="AAA"/>
    <property type="match status" value="1"/>
</dbReference>
<dbReference type="eggNOG" id="KOG0743">
    <property type="taxonomic scope" value="Eukaryota"/>
</dbReference>
<dbReference type="InterPro" id="IPR057495">
    <property type="entry name" value="AAA_lid_BCS1"/>
</dbReference>
<dbReference type="InParanoid" id="B3RWT7"/>
<dbReference type="InterPro" id="IPR014851">
    <property type="entry name" value="BCS1_N"/>
</dbReference>
<accession>B3RWT7</accession>
<evidence type="ECO:0000256" key="13">
    <source>
        <dbReference type="ARBA" id="ARBA00048778"/>
    </source>
</evidence>
<dbReference type="HOGENOM" id="CLU_010189_6_2_1"/>
<evidence type="ECO:0000256" key="2">
    <source>
        <dbReference type="ARBA" id="ARBA00007448"/>
    </source>
</evidence>
<evidence type="ECO:0000256" key="1">
    <source>
        <dbReference type="ARBA" id="ARBA00004434"/>
    </source>
</evidence>
<evidence type="ECO:0000256" key="11">
    <source>
        <dbReference type="ARBA" id="ARBA00023136"/>
    </source>
</evidence>
<evidence type="ECO:0000313" key="17">
    <source>
        <dbReference type="EMBL" id="EDV25183.1"/>
    </source>
</evidence>
<dbReference type="AlphaFoldDB" id="B3RWT7"/>
<dbReference type="RefSeq" id="XP_002113073.1">
    <property type="nucleotide sequence ID" value="XM_002113037.1"/>
</dbReference>
<proteinExistence type="inferred from homology"/>
<dbReference type="GO" id="GO:0016887">
    <property type="term" value="F:ATP hydrolysis activity"/>
    <property type="evidence" value="ECO:0007669"/>
    <property type="project" value="InterPro"/>
</dbReference>
<keyword evidence="7" id="KW-0378">Hydrolase</keyword>
<dbReference type="OMA" id="WMTLYQR"/>
<evidence type="ECO:0000259" key="16">
    <source>
        <dbReference type="SMART" id="SM01024"/>
    </source>
</evidence>
<dbReference type="InterPro" id="IPR003959">
    <property type="entry name" value="ATPase_AAA_core"/>
</dbReference>
<evidence type="ECO:0000256" key="6">
    <source>
        <dbReference type="ARBA" id="ARBA00022792"/>
    </source>
</evidence>
<keyword evidence="6" id="KW-0999">Mitochondrion inner membrane</keyword>
<dbReference type="InterPro" id="IPR003593">
    <property type="entry name" value="AAA+_ATPase"/>
</dbReference>
<evidence type="ECO:0000313" key="18">
    <source>
        <dbReference type="Proteomes" id="UP000009022"/>
    </source>
</evidence>
<gene>
    <name evidence="17" type="ORF">TRIADDRAFT_25447</name>
</gene>
<dbReference type="PANTHER" id="PTHR23070">
    <property type="entry name" value="BCS1 AAA-TYPE ATPASE"/>
    <property type="match status" value="1"/>
</dbReference>
<dbReference type="InterPro" id="IPR027417">
    <property type="entry name" value="P-loop_NTPase"/>
</dbReference>
<dbReference type="GO" id="GO:0005743">
    <property type="term" value="C:mitochondrial inner membrane"/>
    <property type="evidence" value="ECO:0000318"/>
    <property type="project" value="GO_Central"/>
</dbReference>
<dbReference type="STRING" id="10228.B3RWT7"/>
<evidence type="ECO:0000256" key="4">
    <source>
        <dbReference type="ARBA" id="ARBA00022692"/>
    </source>
</evidence>
<dbReference type="EMBL" id="DS985245">
    <property type="protein sequence ID" value="EDV25183.1"/>
    <property type="molecule type" value="Genomic_DNA"/>
</dbReference>
<dbReference type="Proteomes" id="UP000009022">
    <property type="component" value="Unassembled WGS sequence"/>
</dbReference>
<dbReference type="PROSITE" id="PS00674">
    <property type="entry name" value="AAA"/>
    <property type="match status" value="1"/>
</dbReference>
<keyword evidence="4" id="KW-0812">Transmembrane</keyword>
<evidence type="ECO:0000256" key="14">
    <source>
        <dbReference type="RuleBase" id="RU003651"/>
    </source>
</evidence>
<dbReference type="GO" id="GO:0034551">
    <property type="term" value="P:mitochondrial respiratory chain complex III assembly"/>
    <property type="evidence" value="ECO:0000318"/>
    <property type="project" value="GO_Central"/>
</dbReference>
<dbReference type="CDD" id="cd19510">
    <property type="entry name" value="RecA-like_BCS1"/>
    <property type="match status" value="1"/>
</dbReference>
<dbReference type="CTD" id="6753862"/>
<feature type="domain" description="AAA+ ATPase" evidence="15">
    <location>
        <begin position="217"/>
        <end position="349"/>
    </location>
</feature>
<dbReference type="InterPro" id="IPR003960">
    <property type="entry name" value="ATPase_AAA_CS"/>
</dbReference>
<dbReference type="GO" id="GO:0032979">
    <property type="term" value="P:protein insertion into mitochondrial inner membrane from matrix"/>
    <property type="evidence" value="ECO:0000318"/>
    <property type="project" value="GO_Central"/>
</dbReference>
<keyword evidence="10" id="KW-0496">Mitochondrion</keyword>
<name>B3RWT7_TRIAD</name>
<dbReference type="Pfam" id="PF08740">
    <property type="entry name" value="BCS1_N"/>
    <property type="match status" value="1"/>
</dbReference>
<evidence type="ECO:0000256" key="8">
    <source>
        <dbReference type="ARBA" id="ARBA00022840"/>
    </source>
</evidence>
<dbReference type="KEGG" id="tad:TRIADDRAFT_25447"/>
<keyword evidence="11" id="KW-0472">Membrane</keyword>
<dbReference type="Gene3D" id="3.40.50.300">
    <property type="entry name" value="P-loop containing nucleotide triphosphate hydrolases"/>
    <property type="match status" value="1"/>
</dbReference>
<comment type="similarity">
    <text evidence="2">Belongs to the AAA ATPase family. BCS1 subfamily.</text>
</comment>
<dbReference type="InterPro" id="IPR050747">
    <property type="entry name" value="Mitochondrial_chaperone_BCS1"/>
</dbReference>
<evidence type="ECO:0000256" key="5">
    <source>
        <dbReference type="ARBA" id="ARBA00022741"/>
    </source>
</evidence>
<keyword evidence="9" id="KW-1133">Transmembrane helix</keyword>
<comment type="catalytic activity">
    <reaction evidence="13">
        <text>ATP + H2O = ADP + phosphate + H(+)</text>
        <dbReference type="Rhea" id="RHEA:13065"/>
        <dbReference type="ChEBI" id="CHEBI:15377"/>
        <dbReference type="ChEBI" id="CHEBI:15378"/>
        <dbReference type="ChEBI" id="CHEBI:30616"/>
        <dbReference type="ChEBI" id="CHEBI:43474"/>
        <dbReference type="ChEBI" id="CHEBI:456216"/>
    </reaction>
    <physiologicalReaction direction="left-to-right" evidence="13">
        <dbReference type="Rhea" id="RHEA:13066"/>
    </physiologicalReaction>
</comment>
<dbReference type="SUPFAM" id="SSF52540">
    <property type="entry name" value="P-loop containing nucleoside triphosphate hydrolases"/>
    <property type="match status" value="1"/>
</dbReference>
<dbReference type="Pfam" id="PF00004">
    <property type="entry name" value="AAA"/>
    <property type="match status" value="1"/>
</dbReference>
<dbReference type="GeneID" id="6753862"/>
<dbReference type="PhylomeDB" id="B3RWT7"/>
<dbReference type="SMART" id="SM01024">
    <property type="entry name" value="BCS1_N"/>
    <property type="match status" value="1"/>
</dbReference>
<evidence type="ECO:0000256" key="12">
    <source>
        <dbReference type="ARBA" id="ARBA00032816"/>
    </source>
</evidence>